<dbReference type="Pfam" id="PF02135">
    <property type="entry name" value="zf-TAZ"/>
    <property type="match status" value="1"/>
</dbReference>
<evidence type="ECO:0000256" key="11">
    <source>
        <dbReference type="ARBA" id="ARBA00023242"/>
    </source>
</evidence>
<evidence type="ECO:0000256" key="15">
    <source>
        <dbReference type="SAM" id="MobiDB-lite"/>
    </source>
</evidence>
<dbReference type="Pfam" id="PF03661">
    <property type="entry name" value="TMEM33_Pom33"/>
    <property type="match status" value="1"/>
</dbReference>
<dbReference type="InterPro" id="IPR011011">
    <property type="entry name" value="Znf_FYVE_PHD"/>
</dbReference>
<evidence type="ECO:0000256" key="1">
    <source>
        <dbReference type="ARBA" id="ARBA00004123"/>
    </source>
</evidence>
<dbReference type="PROSITE" id="PS51727">
    <property type="entry name" value="CBP_P300_HAT"/>
    <property type="match status" value="1"/>
</dbReference>
<feature type="domain" description="CBP/p300-type HAT" evidence="19">
    <location>
        <begin position="1186"/>
        <end position="1611"/>
    </location>
</feature>
<dbReference type="InterPro" id="IPR013083">
    <property type="entry name" value="Znf_RING/FYVE/PHD"/>
</dbReference>
<keyword evidence="3" id="KW-0808">Transferase</keyword>
<keyword evidence="16" id="KW-0472">Membrane</keyword>
<dbReference type="SMART" id="SM00249">
    <property type="entry name" value="PHD"/>
    <property type="match status" value="1"/>
</dbReference>
<evidence type="ECO:0000256" key="2">
    <source>
        <dbReference type="ARBA" id="ARBA00013184"/>
    </source>
</evidence>
<keyword evidence="16" id="KW-0812">Transmembrane</keyword>
<dbReference type="PANTHER" id="PTHR13808:SF50">
    <property type="entry name" value="HISTONE ACETYLTRANSFERASE"/>
    <property type="match status" value="1"/>
</dbReference>
<dbReference type="Pfam" id="PF08214">
    <property type="entry name" value="HAT_KAT11"/>
    <property type="match status" value="1"/>
</dbReference>
<evidence type="ECO:0000259" key="17">
    <source>
        <dbReference type="PROSITE" id="PS50134"/>
    </source>
</evidence>
<dbReference type="Gene3D" id="3.30.60.90">
    <property type="match status" value="1"/>
</dbReference>
<dbReference type="Gene3D" id="1.20.1020.10">
    <property type="entry name" value="TAZ domain"/>
    <property type="match status" value="1"/>
</dbReference>
<proteinExistence type="predicted"/>
<feature type="region of interest" description="Disordered" evidence="15">
    <location>
        <begin position="69"/>
        <end position="118"/>
    </location>
</feature>
<dbReference type="Gene3D" id="3.30.40.10">
    <property type="entry name" value="Zinc/RING finger domain, C3HC4 (zinc finger)"/>
    <property type="match status" value="1"/>
</dbReference>
<dbReference type="PANTHER" id="PTHR13808">
    <property type="entry name" value="CBP/P300-RELATED"/>
    <property type="match status" value="1"/>
</dbReference>
<keyword evidence="8" id="KW-0805">Transcription regulation</keyword>
<dbReference type="GO" id="GO:0005667">
    <property type="term" value="C:transcription regulator complex"/>
    <property type="evidence" value="ECO:0007669"/>
    <property type="project" value="TreeGrafter"/>
</dbReference>
<dbReference type="EC" id="2.3.1.48" evidence="2"/>
<dbReference type="CDD" id="cd15614">
    <property type="entry name" value="PHD_HAC_like"/>
    <property type="match status" value="1"/>
</dbReference>
<feature type="domain" description="ZZ-type" evidence="18">
    <location>
        <begin position="1493"/>
        <end position="1556"/>
    </location>
</feature>
<dbReference type="GO" id="GO:0031490">
    <property type="term" value="F:chromatin DNA binding"/>
    <property type="evidence" value="ECO:0007669"/>
    <property type="project" value="TreeGrafter"/>
</dbReference>
<dbReference type="GO" id="GO:0005634">
    <property type="term" value="C:nucleus"/>
    <property type="evidence" value="ECO:0007669"/>
    <property type="project" value="UniProtKB-SubCell"/>
</dbReference>
<dbReference type="InterPro" id="IPR000197">
    <property type="entry name" value="Znf_TAZ"/>
</dbReference>
<evidence type="ECO:0000256" key="6">
    <source>
        <dbReference type="ARBA" id="ARBA00022833"/>
    </source>
</evidence>
<dbReference type="SMART" id="SM01250">
    <property type="entry name" value="KAT11"/>
    <property type="match status" value="1"/>
</dbReference>
<dbReference type="SUPFAM" id="SSF57933">
    <property type="entry name" value="TAZ domain"/>
    <property type="match status" value="1"/>
</dbReference>
<comment type="subcellular location">
    <subcellularLocation>
        <location evidence="1">Nucleus</location>
    </subcellularLocation>
</comment>
<evidence type="ECO:0000256" key="9">
    <source>
        <dbReference type="ARBA" id="ARBA00023159"/>
    </source>
</evidence>
<keyword evidence="9" id="KW-0010">Activator</keyword>
<reference evidence="20 21" key="1">
    <citation type="submission" date="2020-09" db="EMBL/GenBank/DDBJ databases">
        <title>De no assembly of potato wild relative species, Solanum commersonii.</title>
        <authorList>
            <person name="Cho K."/>
        </authorList>
    </citation>
    <scope>NUCLEOTIDE SEQUENCE [LARGE SCALE GENOMIC DNA]</scope>
    <source>
        <strain evidence="20">LZ3.2</strain>
        <tissue evidence="20">Leaf</tissue>
    </source>
</reference>
<evidence type="ECO:0000256" key="3">
    <source>
        <dbReference type="ARBA" id="ARBA00022679"/>
    </source>
</evidence>
<evidence type="ECO:0000256" key="7">
    <source>
        <dbReference type="ARBA" id="ARBA00022853"/>
    </source>
</evidence>
<sequence>MGEEAEDPQKLKKIAAAAYDYENDPRWADYWSNILIPPHMGSRSDVVDHFKRKFYHRYIDPGFVVEPMTTSSSSQSARSSAPQSSSSSTSNNQPRQHNSRAASRTSGTSTTPTPTSSATSLRWNRQTIQFSVNAWVLVVAVLAIFPLIPTNLSNRAYRLAFAGTACSSLYSLYALYGKPSAWNLQALQVWLQSVIMAKDFLYFIYCLTFVTSHLSLKFALIPIICRGLEHVAKFLRRNFNTSSLYRKFLEEACVWVESNTTTLSILSSQAEIGLGLLLVVSLFSLLSTSSKCRWQRNILQTFMYWQLLKLMYHAPATAGYHQSMWATIGRHVNPLVQRYAPFMHTPISSIQRWWLRLIIIEECLESQMNLNRVSVGVPFSSGGTYLFQEASDLLQLNTTGSQQREKQNDNQIEWTNDQTRVPVNGMIGNRIKSYMFKRNLDMGKQMFNNLPDLSSQPSVDAVCKDHVGKIPSREYQNLFQQEAYNPQAWQHEALSCSSNLQSVHHDHLTASCMTDSLLQTALSANKPGELGEVLSSAGVSYISKEIVDSPEPFSSVTVCSKGEWNANKEPYEDGLTYSDNGFLSISESVSKSLIKLQYSDEVEFNLRNCGRYLETNQNIYHDNIPALYGQSVDSSHLNRWPSESEVNWFSKDYTLPTAMSYQMPNSRSYGYLVEQDATMNNVSRQRSSLPSVFQPFPEQLPSIQQRDLHQLHTGSSNGSDYDVHPIGSANLSNSDSLSLHDILALYINYNSGVVDAGRIRIPFMNYLHLTVCNGKRCWCDWNSALISHFQNCQYAGCGMCKPVRELHPTDVKESDKNMVAILHNEECSGFRSSINEAALPPSKRKRVENLPVLQCGSSNAGSGNQQSPAAGHLSLGQFFESPICSKKNKTEISNEIASCVEDQNTAGESCNLANIDILHVANGSFSSTELTNDCGLQKTVHTCSSETDYNEIDSSSQMSLKRLSFLPIEPTDDQQQELQSASKYDQTTSSARSDLTEPKADYQMEMRSEDPKRLGISLTDYFTIEQLKDHIHNLSQYNQGSTGNMTVLPISENVCQLCGTDRLVFVPRPVYCSSCCKCINRNLVYYWAVDEAGGRHCFCTKCFRKSCGDDVSSQGLSISKNKFQKAKNNDQNEESWVQCDKCECWQHQICALYNAKKDLEGQAKYICPFCCLKEIEAGEHVPLPVSIGAQDLPRTMLSDHIEQRLLRRLDLERNERAKLSGQDADEVPGAADLIVRVVLSVNRNLKVKQPFLDLCHNEGYHPEFQYKSKKIGGVDVCLFGMYVQEFGSECAPPNRRCVYISYLDSIKYFKPDIETVKGEALRTFVYHEILIGYMDYCKKRGFTTCYLWACPPVKGEDYILYCHPESQKTPKPEKLRYRSMLRKASEEDIVVNYTNLYDHFFVPSTRNSARISAAHLPYFDGDYWSGAAEDIVRNIEKESRGDSRNKVKKLMTKSTLKAIGHDNLSADATKDILVMQKLGQTILPVKEDFIIVNLHVVCTNCQQAILSEGRWSCKQCRNFHLCARCLALKDNLSEQKTHTSSSGEEHLLSEVVVDDIPASTEDQDAIIENDFFENRHSFLSFCEKNHYQFDSLRRAKHSSMMILYHLNKNIHLSKTDSGFGKEQFEGQRPLKVKLMDILVHASQCRATPSNPCSYSGCLKMRKLFQHASRCSVRVPGGCTLCRKIWSLLHWHSQTCQDISCLVPRCKDIKKHVARRNPLLQRGERG</sequence>
<dbReference type="SUPFAM" id="SSF57850">
    <property type="entry name" value="RING/U-box"/>
    <property type="match status" value="1"/>
</dbReference>
<keyword evidence="11" id="KW-0539">Nucleus</keyword>
<evidence type="ECO:0000256" key="16">
    <source>
        <dbReference type="SAM" id="Phobius"/>
    </source>
</evidence>
<dbReference type="Proteomes" id="UP000824120">
    <property type="component" value="Chromosome 2"/>
</dbReference>
<evidence type="ECO:0000313" key="21">
    <source>
        <dbReference type="Proteomes" id="UP000824120"/>
    </source>
</evidence>
<keyword evidence="12" id="KW-0012">Acyltransferase</keyword>
<dbReference type="InterPro" id="IPR000433">
    <property type="entry name" value="Znf_ZZ"/>
</dbReference>
<keyword evidence="5 14" id="KW-0863">Zinc-finger</keyword>
<evidence type="ECO:0000256" key="12">
    <source>
        <dbReference type="ARBA" id="ARBA00023315"/>
    </source>
</evidence>
<evidence type="ECO:0000256" key="8">
    <source>
        <dbReference type="ARBA" id="ARBA00023015"/>
    </source>
</evidence>
<dbReference type="PROSITE" id="PS01357">
    <property type="entry name" value="ZF_ZZ_1"/>
    <property type="match status" value="1"/>
</dbReference>
<feature type="domain" description="TAZ-type" evidence="17">
    <location>
        <begin position="1624"/>
        <end position="1708"/>
    </location>
</feature>
<dbReference type="GO" id="GO:0045944">
    <property type="term" value="P:positive regulation of transcription by RNA polymerase II"/>
    <property type="evidence" value="ECO:0007669"/>
    <property type="project" value="TreeGrafter"/>
</dbReference>
<dbReference type="OrthoDB" id="899at2759"/>
<evidence type="ECO:0000259" key="18">
    <source>
        <dbReference type="PROSITE" id="PS50135"/>
    </source>
</evidence>
<evidence type="ECO:0000256" key="13">
    <source>
        <dbReference type="ARBA" id="ARBA00048017"/>
    </source>
</evidence>
<dbReference type="GO" id="GO:0016020">
    <property type="term" value="C:membrane"/>
    <property type="evidence" value="ECO:0007669"/>
    <property type="project" value="InterPro"/>
</dbReference>
<dbReference type="GO" id="GO:0004402">
    <property type="term" value="F:histone acetyltransferase activity"/>
    <property type="evidence" value="ECO:0007669"/>
    <property type="project" value="InterPro"/>
</dbReference>
<evidence type="ECO:0000259" key="19">
    <source>
        <dbReference type="PROSITE" id="PS51727"/>
    </source>
</evidence>
<keyword evidence="6" id="KW-0862">Zinc</keyword>
<evidence type="ECO:0000256" key="5">
    <source>
        <dbReference type="ARBA" id="ARBA00022771"/>
    </source>
</evidence>
<feature type="compositionally biased region" description="Basic and acidic residues" evidence="15">
    <location>
        <begin position="994"/>
        <end position="1008"/>
    </location>
</feature>
<comment type="caution">
    <text evidence="20">The sequence shown here is derived from an EMBL/GenBank/DDBJ whole genome shotgun (WGS) entry which is preliminary data.</text>
</comment>
<evidence type="ECO:0000256" key="14">
    <source>
        <dbReference type="PROSITE-ProRule" id="PRU00228"/>
    </source>
</evidence>
<feature type="transmembrane region" description="Helical" evidence="16">
    <location>
        <begin position="130"/>
        <end position="149"/>
    </location>
</feature>
<dbReference type="GO" id="GO:0003713">
    <property type="term" value="F:transcription coactivator activity"/>
    <property type="evidence" value="ECO:0007669"/>
    <property type="project" value="TreeGrafter"/>
</dbReference>
<feature type="region of interest" description="Disordered" evidence="15">
    <location>
        <begin position="972"/>
        <end position="1008"/>
    </location>
</feature>
<dbReference type="InterPro" id="IPR001965">
    <property type="entry name" value="Znf_PHD"/>
</dbReference>
<dbReference type="InterPro" id="IPR031162">
    <property type="entry name" value="CBP_P300_HAT"/>
</dbReference>
<dbReference type="PROSITE" id="PS50135">
    <property type="entry name" value="ZF_ZZ_2"/>
    <property type="match status" value="1"/>
</dbReference>
<evidence type="ECO:0000256" key="10">
    <source>
        <dbReference type="ARBA" id="ARBA00023163"/>
    </source>
</evidence>
<evidence type="ECO:0000256" key="4">
    <source>
        <dbReference type="ARBA" id="ARBA00022723"/>
    </source>
</evidence>
<dbReference type="InterPro" id="IPR013178">
    <property type="entry name" value="Histone_AcTrfase_Rtt109/CBP"/>
</dbReference>
<dbReference type="SUPFAM" id="SSF57903">
    <property type="entry name" value="FYVE/PHD zinc finger"/>
    <property type="match status" value="1"/>
</dbReference>
<accession>A0A9J6AHZ6</accession>
<gene>
    <name evidence="20" type="ORF">H5410_009283</name>
</gene>
<feature type="compositionally biased region" description="Low complexity" evidence="15">
    <location>
        <begin position="70"/>
        <end position="118"/>
    </location>
</feature>
<dbReference type="InterPro" id="IPR035898">
    <property type="entry name" value="TAZ_dom_sf"/>
</dbReference>
<protein>
    <recommendedName>
        <fullName evidence="2">histone acetyltransferase</fullName>
        <ecNumber evidence="2">2.3.1.48</ecNumber>
    </recommendedName>
</protein>
<keyword evidence="21" id="KW-1185">Reference proteome</keyword>
<keyword evidence="10" id="KW-0804">Transcription</keyword>
<dbReference type="EMBL" id="JACXVP010000002">
    <property type="protein sequence ID" value="KAG5624065.1"/>
    <property type="molecule type" value="Genomic_DNA"/>
</dbReference>
<dbReference type="SMART" id="SM00551">
    <property type="entry name" value="ZnF_TAZ"/>
    <property type="match status" value="1"/>
</dbReference>
<dbReference type="SMART" id="SM00291">
    <property type="entry name" value="ZnF_ZZ"/>
    <property type="match status" value="1"/>
</dbReference>
<dbReference type="InterPro" id="IPR005344">
    <property type="entry name" value="TMEM33/Pom33"/>
</dbReference>
<evidence type="ECO:0000313" key="20">
    <source>
        <dbReference type="EMBL" id="KAG5624065.1"/>
    </source>
</evidence>
<comment type="catalytic activity">
    <reaction evidence="13">
        <text>L-lysyl-[protein] + acetyl-CoA = N(6)-acetyl-L-lysyl-[protein] + CoA + H(+)</text>
        <dbReference type="Rhea" id="RHEA:45948"/>
        <dbReference type="Rhea" id="RHEA-COMP:9752"/>
        <dbReference type="Rhea" id="RHEA-COMP:10731"/>
        <dbReference type="ChEBI" id="CHEBI:15378"/>
        <dbReference type="ChEBI" id="CHEBI:29969"/>
        <dbReference type="ChEBI" id="CHEBI:57287"/>
        <dbReference type="ChEBI" id="CHEBI:57288"/>
        <dbReference type="ChEBI" id="CHEBI:61930"/>
        <dbReference type="EC" id="2.3.1.48"/>
    </reaction>
</comment>
<dbReference type="GO" id="GO:0000123">
    <property type="term" value="C:histone acetyltransferase complex"/>
    <property type="evidence" value="ECO:0007669"/>
    <property type="project" value="TreeGrafter"/>
</dbReference>
<feature type="compositionally biased region" description="Polar residues" evidence="15">
    <location>
        <begin position="976"/>
        <end position="993"/>
    </location>
</feature>
<organism evidence="20 21">
    <name type="scientific">Solanum commersonii</name>
    <name type="common">Commerson's wild potato</name>
    <name type="synonym">Commerson's nightshade</name>
    <dbReference type="NCBI Taxonomy" id="4109"/>
    <lineage>
        <taxon>Eukaryota</taxon>
        <taxon>Viridiplantae</taxon>
        <taxon>Streptophyta</taxon>
        <taxon>Embryophyta</taxon>
        <taxon>Tracheophyta</taxon>
        <taxon>Spermatophyta</taxon>
        <taxon>Magnoliopsida</taxon>
        <taxon>eudicotyledons</taxon>
        <taxon>Gunneridae</taxon>
        <taxon>Pentapetalae</taxon>
        <taxon>asterids</taxon>
        <taxon>lamiids</taxon>
        <taxon>Solanales</taxon>
        <taxon>Solanaceae</taxon>
        <taxon>Solanoideae</taxon>
        <taxon>Solaneae</taxon>
        <taxon>Solanum</taxon>
    </lineage>
</organism>
<name>A0A9J6AHZ6_SOLCO</name>
<keyword evidence="4" id="KW-0479">Metal-binding</keyword>
<keyword evidence="16" id="KW-1133">Transmembrane helix</keyword>
<keyword evidence="7" id="KW-0156">Chromatin regulator</keyword>
<dbReference type="InterPro" id="IPR043145">
    <property type="entry name" value="Znf_ZZ_sf"/>
</dbReference>
<feature type="transmembrane region" description="Helical" evidence="16">
    <location>
        <begin position="156"/>
        <end position="176"/>
    </location>
</feature>
<dbReference type="GO" id="GO:0008270">
    <property type="term" value="F:zinc ion binding"/>
    <property type="evidence" value="ECO:0007669"/>
    <property type="project" value="UniProtKB-KW"/>
</dbReference>
<dbReference type="PROSITE" id="PS50134">
    <property type="entry name" value="ZF_TAZ"/>
    <property type="match status" value="1"/>
</dbReference>
<feature type="transmembrane region" description="Helical" evidence="16">
    <location>
        <begin position="200"/>
        <end position="225"/>
    </location>
</feature>